<dbReference type="PANTHER" id="PTHR37792">
    <property type="entry name" value="RIBONUCLEASE MRP PROTEIN SUBUNIT RMP1"/>
    <property type="match status" value="1"/>
</dbReference>
<gene>
    <name evidence="3" type="ORF">L228DRAFT_284319</name>
</gene>
<evidence type="ECO:0000313" key="4">
    <source>
        <dbReference type="Proteomes" id="UP000076632"/>
    </source>
</evidence>
<proteinExistence type="predicted"/>
<dbReference type="GO" id="GO:0042134">
    <property type="term" value="F:rRNA primary transcript binding"/>
    <property type="evidence" value="ECO:0007669"/>
    <property type="project" value="InterPro"/>
</dbReference>
<dbReference type="InterPro" id="IPR047204">
    <property type="entry name" value="RMP1_RBD"/>
</dbReference>
<keyword evidence="4" id="KW-1185">Reference proteome</keyword>
<dbReference type="EMBL" id="KV407461">
    <property type="protein sequence ID" value="KZF21264.1"/>
    <property type="molecule type" value="Genomic_DNA"/>
</dbReference>
<accession>A0A165FQR4</accession>
<dbReference type="GO" id="GO:0000466">
    <property type="term" value="P:maturation of 5.8S rRNA from tricistronic rRNA transcript (SSU-rRNA, 5.8S rRNA, LSU-rRNA)"/>
    <property type="evidence" value="ECO:0007669"/>
    <property type="project" value="TreeGrafter"/>
</dbReference>
<dbReference type="OMA" id="FAHLGLM"/>
<feature type="region of interest" description="Disordered" evidence="1">
    <location>
        <begin position="245"/>
        <end position="389"/>
    </location>
</feature>
<evidence type="ECO:0000313" key="3">
    <source>
        <dbReference type="EMBL" id="KZF21264.1"/>
    </source>
</evidence>
<reference evidence="3 4" key="1">
    <citation type="journal article" date="2016" name="Fungal Biol.">
        <title>The genome of Xylona heveae provides a window into fungal endophytism.</title>
        <authorList>
            <person name="Gazis R."/>
            <person name="Kuo A."/>
            <person name="Riley R."/>
            <person name="LaButti K."/>
            <person name="Lipzen A."/>
            <person name="Lin J."/>
            <person name="Amirebrahimi M."/>
            <person name="Hesse C.N."/>
            <person name="Spatafora J.W."/>
            <person name="Henrissat B."/>
            <person name="Hainaut M."/>
            <person name="Grigoriev I.V."/>
            <person name="Hibbett D.S."/>
        </authorList>
    </citation>
    <scope>NUCLEOTIDE SEQUENCE [LARGE SCALE GENOMIC DNA]</scope>
    <source>
        <strain evidence="3 4">TC161</strain>
    </source>
</reference>
<evidence type="ECO:0000256" key="1">
    <source>
        <dbReference type="SAM" id="MobiDB-lite"/>
    </source>
</evidence>
<dbReference type="STRING" id="1328760.A0A165FQR4"/>
<feature type="compositionally biased region" description="Polar residues" evidence="1">
    <location>
        <begin position="257"/>
        <end position="271"/>
    </location>
</feature>
<dbReference type="CDD" id="cd22573">
    <property type="entry name" value="RMP1_RBD"/>
    <property type="match status" value="1"/>
</dbReference>
<dbReference type="GeneID" id="28901350"/>
<dbReference type="RefSeq" id="XP_018186819.1">
    <property type="nucleotide sequence ID" value="XM_018336213.1"/>
</dbReference>
<protein>
    <recommendedName>
        <fullName evidence="2">RNase MRP protein 1 RNA binding domain-containing protein</fullName>
    </recommendedName>
</protein>
<dbReference type="OrthoDB" id="5414547at2759"/>
<dbReference type="GO" id="GO:0000172">
    <property type="term" value="C:ribonuclease MRP complex"/>
    <property type="evidence" value="ECO:0007669"/>
    <property type="project" value="InterPro"/>
</dbReference>
<dbReference type="GO" id="GO:0000294">
    <property type="term" value="P:nuclear-transcribed mRNA catabolic process, RNase MRP-dependent"/>
    <property type="evidence" value="ECO:0007669"/>
    <property type="project" value="TreeGrafter"/>
</dbReference>
<feature type="compositionally biased region" description="Low complexity" evidence="1">
    <location>
        <begin position="291"/>
        <end position="300"/>
    </location>
</feature>
<dbReference type="Pfam" id="PF20945">
    <property type="entry name" value="RMP1"/>
    <property type="match status" value="1"/>
</dbReference>
<organism evidence="3 4">
    <name type="scientific">Xylona heveae (strain CBS 132557 / TC161)</name>
    <dbReference type="NCBI Taxonomy" id="1328760"/>
    <lineage>
        <taxon>Eukaryota</taxon>
        <taxon>Fungi</taxon>
        <taxon>Dikarya</taxon>
        <taxon>Ascomycota</taxon>
        <taxon>Pezizomycotina</taxon>
        <taxon>Xylonomycetes</taxon>
        <taxon>Xylonales</taxon>
        <taxon>Xylonaceae</taxon>
        <taxon>Xylona</taxon>
    </lineage>
</organism>
<feature type="compositionally biased region" description="Basic and acidic residues" evidence="1">
    <location>
        <begin position="338"/>
        <end position="370"/>
    </location>
</feature>
<dbReference type="InterPro" id="IPR047205">
    <property type="entry name" value="RMP1"/>
</dbReference>
<feature type="region of interest" description="Disordered" evidence="1">
    <location>
        <begin position="162"/>
        <end position="209"/>
    </location>
</feature>
<dbReference type="AlphaFoldDB" id="A0A165FQR4"/>
<dbReference type="InParanoid" id="A0A165FQR4"/>
<name>A0A165FQR4_XYLHT</name>
<evidence type="ECO:0000259" key="2">
    <source>
        <dbReference type="Pfam" id="PF20945"/>
    </source>
</evidence>
<dbReference type="Proteomes" id="UP000076632">
    <property type="component" value="Unassembled WGS sequence"/>
</dbReference>
<dbReference type="PANTHER" id="PTHR37792:SF1">
    <property type="entry name" value="RIBONUCLEASE MRP PROTEIN SUBUNIT RMP1"/>
    <property type="match status" value="1"/>
</dbReference>
<sequence length="389" mass="42657">MATAQIQTLANKESQISDLQTISKLFHLIFHRNKNQHRLTKWWRWFAMLRRSTDRLLLELEHVKSTPSFAEEAEALAQRAGARVEYISEVLVPRCHLAFKNLTSDNQFAPLGLVLMANLSRLDSILGRYYARKNTHLPRRYYEFHEQKLAEDMARAAVLATTPQGGMLAGESRKKNKKEGRGGGGGAETANSVPMSSAAAFPEGGEEDDIGEAVSRDAVFDDDDLDVAADADMDMNQDAAEVELKQASADDGRLPGTSPNVTESLGFNSDSDAQEQPAPPGTDVLSEDKSSGAGQASKKASGLKKKRTGDDSTSIQKKKNKKDGRQFGEGLSTVAAARPEKTERETSNVRPMPKEFKEGLKKKSTSEDKDKKKKKKSKNAIDDLFAGLG</sequence>
<feature type="domain" description="RNase MRP protein 1 RNA binding" evidence="2">
    <location>
        <begin position="26"/>
        <end position="121"/>
    </location>
</feature>